<evidence type="ECO:0000256" key="9">
    <source>
        <dbReference type="SAM" id="Phobius"/>
    </source>
</evidence>
<dbReference type="InterPro" id="IPR000390">
    <property type="entry name" value="Small_drug/metabolite_transptr"/>
</dbReference>
<evidence type="ECO:0000256" key="5">
    <source>
        <dbReference type="ARBA" id="ARBA00022989"/>
    </source>
</evidence>
<dbReference type="GO" id="GO:0015220">
    <property type="term" value="F:choline transmembrane transporter activity"/>
    <property type="evidence" value="ECO:0007669"/>
    <property type="project" value="TreeGrafter"/>
</dbReference>
<evidence type="ECO:0000256" key="6">
    <source>
        <dbReference type="ARBA" id="ARBA00023136"/>
    </source>
</evidence>
<sequence length="110" mass="11483">MHPYVLLGISIASEVVATSALKSSAGFTRLGPSVLTVLGYSLAFYCMARVMNSMSTGVVYAIWSGLGIVLISLVGWALYDQKLDAAALAGMGRIVAGVLVIQLFSKSASH</sequence>
<accession>A0A2P1NLS9</accession>
<dbReference type="PANTHER" id="PTHR30561:SF1">
    <property type="entry name" value="MULTIDRUG TRANSPORTER EMRE"/>
    <property type="match status" value="1"/>
</dbReference>
<name>A0A2P1NLS9_9BURK</name>
<evidence type="ECO:0000256" key="1">
    <source>
        <dbReference type="ARBA" id="ARBA00004651"/>
    </source>
</evidence>
<dbReference type="Proteomes" id="UP000241829">
    <property type="component" value="Chromosome"/>
</dbReference>
<evidence type="ECO:0000256" key="2">
    <source>
        <dbReference type="ARBA" id="ARBA00022448"/>
    </source>
</evidence>
<dbReference type="GO" id="GO:0005886">
    <property type="term" value="C:plasma membrane"/>
    <property type="evidence" value="ECO:0007669"/>
    <property type="project" value="UniProtKB-SubCell"/>
</dbReference>
<dbReference type="GO" id="GO:0015297">
    <property type="term" value="F:antiporter activity"/>
    <property type="evidence" value="ECO:0007669"/>
    <property type="project" value="TreeGrafter"/>
</dbReference>
<evidence type="ECO:0000313" key="10">
    <source>
        <dbReference type="EMBL" id="AVP58022.1"/>
    </source>
</evidence>
<dbReference type="GO" id="GO:0015199">
    <property type="term" value="F:amino-acid betaine transmembrane transporter activity"/>
    <property type="evidence" value="ECO:0007669"/>
    <property type="project" value="TreeGrafter"/>
</dbReference>
<dbReference type="InterPro" id="IPR037185">
    <property type="entry name" value="EmrE-like"/>
</dbReference>
<dbReference type="GO" id="GO:1990961">
    <property type="term" value="P:xenobiotic detoxification by transmembrane export across the plasma membrane"/>
    <property type="evidence" value="ECO:0007669"/>
    <property type="project" value="UniProtKB-ARBA"/>
</dbReference>
<feature type="transmembrane region" description="Helical" evidence="9">
    <location>
        <begin position="27"/>
        <end position="46"/>
    </location>
</feature>
<dbReference type="Gene3D" id="1.10.3730.20">
    <property type="match status" value="1"/>
</dbReference>
<evidence type="ECO:0000256" key="8">
    <source>
        <dbReference type="RuleBase" id="RU003942"/>
    </source>
</evidence>
<dbReference type="EMBL" id="CP027792">
    <property type="protein sequence ID" value="AVP58022.1"/>
    <property type="molecule type" value="Genomic_DNA"/>
</dbReference>
<keyword evidence="4 8" id="KW-0812">Transmembrane</keyword>
<keyword evidence="2" id="KW-0813">Transport</keyword>
<dbReference type="InterPro" id="IPR045324">
    <property type="entry name" value="Small_multidrug_res"/>
</dbReference>
<evidence type="ECO:0000256" key="4">
    <source>
        <dbReference type="ARBA" id="ARBA00022692"/>
    </source>
</evidence>
<keyword evidence="3" id="KW-1003">Cell membrane</keyword>
<dbReference type="RefSeq" id="WP_106846575.1">
    <property type="nucleotide sequence ID" value="NZ_CP027792.1"/>
</dbReference>
<protein>
    <submittedName>
        <fullName evidence="10">QacE family quaternary ammonium compound efflux SMR transporter</fullName>
    </submittedName>
</protein>
<keyword evidence="5 9" id="KW-1133">Transmembrane helix</keyword>
<dbReference type="Pfam" id="PF00893">
    <property type="entry name" value="Multi_Drug_Res"/>
    <property type="match status" value="1"/>
</dbReference>
<keyword evidence="6 9" id="KW-0472">Membrane</keyword>
<dbReference type="KEGG" id="melm:C7H73_10345"/>
<evidence type="ECO:0000256" key="3">
    <source>
        <dbReference type="ARBA" id="ARBA00022475"/>
    </source>
</evidence>
<dbReference type="GO" id="GO:0031460">
    <property type="term" value="P:glycine betaine transport"/>
    <property type="evidence" value="ECO:0007669"/>
    <property type="project" value="TreeGrafter"/>
</dbReference>
<dbReference type="SUPFAM" id="SSF103481">
    <property type="entry name" value="Multidrug resistance efflux transporter EmrE"/>
    <property type="match status" value="1"/>
</dbReference>
<comment type="similarity">
    <text evidence="7 8">Belongs to the drug/metabolite transporter (DMT) superfamily. Small multidrug resistance (SMR) (TC 2.A.7.1) family.</text>
</comment>
<dbReference type="OrthoDB" id="9808638at2"/>
<proteinExistence type="inferred from homology"/>
<organism evidence="10 11">
    <name type="scientific">Pulveribacter suum</name>
    <dbReference type="NCBI Taxonomy" id="2116657"/>
    <lineage>
        <taxon>Bacteria</taxon>
        <taxon>Pseudomonadati</taxon>
        <taxon>Pseudomonadota</taxon>
        <taxon>Betaproteobacteria</taxon>
        <taxon>Burkholderiales</taxon>
        <taxon>Comamonadaceae</taxon>
        <taxon>Pulveribacter</taxon>
    </lineage>
</organism>
<dbReference type="PANTHER" id="PTHR30561">
    <property type="entry name" value="SMR FAMILY PROTON-DEPENDENT DRUG EFFLUX TRANSPORTER SUGE"/>
    <property type="match status" value="1"/>
</dbReference>
<gene>
    <name evidence="10" type="ORF">C7H73_10345</name>
</gene>
<reference evidence="11" key="1">
    <citation type="submission" date="2018-03" db="EMBL/GenBank/DDBJ databases">
        <title>Genome sequencing of Melaminivora sp. strain SC2-7.</title>
        <authorList>
            <person name="Kim S.-J."/>
            <person name="Heo J."/>
            <person name="Ahn J.-H."/>
            <person name="Kwon S.-W."/>
        </authorList>
    </citation>
    <scope>NUCLEOTIDE SEQUENCE [LARGE SCALE GENOMIC DNA]</scope>
    <source>
        <strain evidence="11">SC2-7</strain>
    </source>
</reference>
<dbReference type="FunFam" id="1.10.3730.20:FF:000001">
    <property type="entry name" value="Quaternary ammonium compound resistance transporter SugE"/>
    <property type="match status" value="1"/>
</dbReference>
<evidence type="ECO:0000313" key="11">
    <source>
        <dbReference type="Proteomes" id="UP000241829"/>
    </source>
</evidence>
<comment type="subcellular location">
    <subcellularLocation>
        <location evidence="1 8">Cell membrane</location>
        <topology evidence="1 8">Multi-pass membrane protein</topology>
    </subcellularLocation>
</comment>
<evidence type="ECO:0000256" key="7">
    <source>
        <dbReference type="ARBA" id="ARBA00038032"/>
    </source>
</evidence>
<keyword evidence="11" id="KW-1185">Reference proteome</keyword>
<dbReference type="AlphaFoldDB" id="A0A2P1NLS9"/>
<feature type="transmembrane region" description="Helical" evidence="9">
    <location>
        <begin position="85"/>
        <end position="104"/>
    </location>
</feature>
<feature type="transmembrane region" description="Helical" evidence="9">
    <location>
        <begin position="58"/>
        <end position="79"/>
    </location>
</feature>